<comment type="caution">
    <text evidence="4">The sequence shown here is derived from an EMBL/GenBank/DDBJ whole genome shotgun (WGS) entry which is preliminary data.</text>
</comment>
<dbReference type="AlphaFoldDB" id="A0A2R6PK92"/>
<dbReference type="GO" id="GO:0016491">
    <property type="term" value="F:oxidoreductase activity"/>
    <property type="evidence" value="ECO:0007669"/>
    <property type="project" value="UniProtKB-KW"/>
</dbReference>
<dbReference type="Gene3D" id="3.20.20.100">
    <property type="entry name" value="NADP-dependent oxidoreductase domain"/>
    <property type="match status" value="1"/>
</dbReference>
<dbReference type="SUPFAM" id="SSF51430">
    <property type="entry name" value="NAD(P)-linked oxidoreductase"/>
    <property type="match status" value="1"/>
</dbReference>
<dbReference type="InterPro" id="IPR036812">
    <property type="entry name" value="NAD(P)_OxRdtase_dom_sf"/>
</dbReference>
<evidence type="ECO:0000313" key="5">
    <source>
        <dbReference type="Proteomes" id="UP000241394"/>
    </source>
</evidence>
<dbReference type="PANTHER" id="PTHR43625:SF65">
    <property type="entry name" value="NADP-DEPENDENT OXIDOREDUCTASE DOMAIN-CONTAINING PROTEIN"/>
    <property type="match status" value="1"/>
</dbReference>
<protein>
    <submittedName>
        <fullName evidence="4">Perakine reductase</fullName>
    </submittedName>
</protein>
<evidence type="ECO:0000259" key="3">
    <source>
        <dbReference type="Pfam" id="PF00248"/>
    </source>
</evidence>
<dbReference type="PANTHER" id="PTHR43625">
    <property type="entry name" value="AFLATOXIN B1 ALDEHYDE REDUCTASE"/>
    <property type="match status" value="1"/>
</dbReference>
<dbReference type="EMBL" id="NKQK01000024">
    <property type="protein sequence ID" value="PSR92761.1"/>
    <property type="molecule type" value="Genomic_DNA"/>
</dbReference>
<dbReference type="Pfam" id="PF00248">
    <property type="entry name" value="Aldo_ket_red"/>
    <property type="match status" value="1"/>
</dbReference>
<dbReference type="OMA" id="IDNANEC"/>
<sequence length="135" mass="14892">MIMFFPLQVSRLGFGCAELSGSYNHPLSHEAGGSVLKEPFSMGVTFFDTADFYGENHDNEIMLGKDLKQLPLENVQLATKFGVKRTEGGQFGGEGTPECARQCCEASLERLEISDAVPIDEVCEQRFGNCKTIYL</sequence>
<feature type="domain" description="NADP-dependent oxidoreductase" evidence="3">
    <location>
        <begin position="11"/>
        <end position="113"/>
    </location>
</feature>
<evidence type="ECO:0000256" key="1">
    <source>
        <dbReference type="ARBA" id="ARBA00022857"/>
    </source>
</evidence>
<proteinExistence type="predicted"/>
<dbReference type="GO" id="GO:0005737">
    <property type="term" value="C:cytoplasm"/>
    <property type="evidence" value="ECO:0007669"/>
    <property type="project" value="TreeGrafter"/>
</dbReference>
<keyword evidence="5" id="KW-1185">Reference proteome</keyword>
<dbReference type="STRING" id="1590841.A0A2R6PK92"/>
<gene>
    <name evidence="4" type="ORF">CEY00_Acc27360</name>
</gene>
<dbReference type="InterPro" id="IPR023210">
    <property type="entry name" value="NADP_OxRdtase_dom"/>
</dbReference>
<dbReference type="Gramene" id="PSR92761">
    <property type="protein sequence ID" value="PSR92761"/>
    <property type="gene ID" value="CEY00_Acc27360"/>
</dbReference>
<reference evidence="5" key="2">
    <citation type="journal article" date="2018" name="BMC Genomics">
        <title>A manually annotated Actinidia chinensis var. chinensis (kiwifruit) genome highlights the challenges associated with draft genomes and gene prediction in plants.</title>
        <authorList>
            <person name="Pilkington S.M."/>
            <person name="Crowhurst R."/>
            <person name="Hilario E."/>
            <person name="Nardozza S."/>
            <person name="Fraser L."/>
            <person name="Peng Y."/>
            <person name="Gunaseelan K."/>
            <person name="Simpson R."/>
            <person name="Tahir J."/>
            <person name="Deroles S.C."/>
            <person name="Templeton K."/>
            <person name="Luo Z."/>
            <person name="Davy M."/>
            <person name="Cheng C."/>
            <person name="McNeilage M."/>
            <person name="Scaglione D."/>
            <person name="Liu Y."/>
            <person name="Zhang Q."/>
            <person name="Datson P."/>
            <person name="De Silva N."/>
            <person name="Gardiner S.E."/>
            <person name="Bassett H."/>
            <person name="Chagne D."/>
            <person name="McCallum J."/>
            <person name="Dzierzon H."/>
            <person name="Deng C."/>
            <person name="Wang Y.Y."/>
            <person name="Barron L."/>
            <person name="Manako K."/>
            <person name="Bowen J."/>
            <person name="Foster T.M."/>
            <person name="Erridge Z.A."/>
            <person name="Tiffin H."/>
            <person name="Waite C.N."/>
            <person name="Davies K.M."/>
            <person name="Grierson E.P."/>
            <person name="Laing W.A."/>
            <person name="Kirk R."/>
            <person name="Chen X."/>
            <person name="Wood M."/>
            <person name="Montefiori M."/>
            <person name="Brummell D.A."/>
            <person name="Schwinn K.E."/>
            <person name="Catanach A."/>
            <person name="Fullerton C."/>
            <person name="Li D."/>
            <person name="Meiyalaghan S."/>
            <person name="Nieuwenhuizen N."/>
            <person name="Read N."/>
            <person name="Prakash R."/>
            <person name="Hunter D."/>
            <person name="Zhang H."/>
            <person name="McKenzie M."/>
            <person name="Knabel M."/>
            <person name="Harris A."/>
            <person name="Allan A.C."/>
            <person name="Gleave A."/>
            <person name="Chen A."/>
            <person name="Janssen B.J."/>
            <person name="Plunkett B."/>
            <person name="Ampomah-Dwamena C."/>
            <person name="Voogd C."/>
            <person name="Leif D."/>
            <person name="Lafferty D."/>
            <person name="Souleyre E.J.F."/>
            <person name="Varkonyi-Gasic E."/>
            <person name="Gambi F."/>
            <person name="Hanley J."/>
            <person name="Yao J.L."/>
            <person name="Cheung J."/>
            <person name="David K.M."/>
            <person name="Warren B."/>
            <person name="Marsh K."/>
            <person name="Snowden K.C."/>
            <person name="Lin-Wang K."/>
            <person name="Brian L."/>
            <person name="Martinez-Sanchez M."/>
            <person name="Wang M."/>
            <person name="Ileperuma N."/>
            <person name="Macnee N."/>
            <person name="Campin R."/>
            <person name="McAtee P."/>
            <person name="Drummond R.S.M."/>
            <person name="Espley R.V."/>
            <person name="Ireland H.S."/>
            <person name="Wu R."/>
            <person name="Atkinson R.G."/>
            <person name="Karunairetnam S."/>
            <person name="Bulley S."/>
            <person name="Chunkath S."/>
            <person name="Hanley Z."/>
            <person name="Storey R."/>
            <person name="Thrimawithana A.H."/>
            <person name="Thomson S."/>
            <person name="David C."/>
            <person name="Testolin R."/>
            <person name="Huang H."/>
            <person name="Hellens R.P."/>
            <person name="Schaffer R.J."/>
        </authorList>
    </citation>
    <scope>NUCLEOTIDE SEQUENCE [LARGE SCALE GENOMIC DNA]</scope>
    <source>
        <strain evidence="5">cv. Red5</strain>
    </source>
</reference>
<evidence type="ECO:0000313" key="4">
    <source>
        <dbReference type="EMBL" id="PSR92761.1"/>
    </source>
</evidence>
<dbReference type="OrthoDB" id="37537at2759"/>
<dbReference type="InParanoid" id="A0A2R6PK92"/>
<dbReference type="Proteomes" id="UP000241394">
    <property type="component" value="Chromosome LG24"/>
</dbReference>
<evidence type="ECO:0000256" key="2">
    <source>
        <dbReference type="ARBA" id="ARBA00023002"/>
    </source>
</evidence>
<reference evidence="4 5" key="1">
    <citation type="submission" date="2017-07" db="EMBL/GenBank/DDBJ databases">
        <title>An improved, manually edited Actinidia chinensis var. chinensis (kiwifruit) genome highlights the challenges associated with draft genomes and gene prediction in plants.</title>
        <authorList>
            <person name="Pilkington S."/>
            <person name="Crowhurst R."/>
            <person name="Hilario E."/>
            <person name="Nardozza S."/>
            <person name="Fraser L."/>
            <person name="Peng Y."/>
            <person name="Gunaseelan K."/>
            <person name="Simpson R."/>
            <person name="Tahir J."/>
            <person name="Deroles S."/>
            <person name="Templeton K."/>
            <person name="Luo Z."/>
            <person name="Davy M."/>
            <person name="Cheng C."/>
            <person name="Mcneilage M."/>
            <person name="Scaglione D."/>
            <person name="Liu Y."/>
            <person name="Zhang Q."/>
            <person name="Datson P."/>
            <person name="De Silva N."/>
            <person name="Gardiner S."/>
            <person name="Bassett H."/>
            <person name="Chagne D."/>
            <person name="Mccallum J."/>
            <person name="Dzierzon H."/>
            <person name="Deng C."/>
            <person name="Wang Y.-Y."/>
            <person name="Barron N."/>
            <person name="Manako K."/>
            <person name="Bowen J."/>
            <person name="Foster T."/>
            <person name="Erridge Z."/>
            <person name="Tiffin H."/>
            <person name="Waite C."/>
            <person name="Davies K."/>
            <person name="Grierson E."/>
            <person name="Laing W."/>
            <person name="Kirk R."/>
            <person name="Chen X."/>
            <person name="Wood M."/>
            <person name="Montefiori M."/>
            <person name="Brummell D."/>
            <person name="Schwinn K."/>
            <person name="Catanach A."/>
            <person name="Fullerton C."/>
            <person name="Li D."/>
            <person name="Meiyalaghan S."/>
            <person name="Nieuwenhuizen N."/>
            <person name="Read N."/>
            <person name="Prakash R."/>
            <person name="Hunter D."/>
            <person name="Zhang H."/>
            <person name="Mckenzie M."/>
            <person name="Knabel M."/>
            <person name="Harris A."/>
            <person name="Allan A."/>
            <person name="Chen A."/>
            <person name="Janssen B."/>
            <person name="Plunkett B."/>
            <person name="Dwamena C."/>
            <person name="Voogd C."/>
            <person name="Leif D."/>
            <person name="Lafferty D."/>
            <person name="Souleyre E."/>
            <person name="Varkonyi-Gasic E."/>
            <person name="Gambi F."/>
            <person name="Hanley J."/>
            <person name="Yao J.-L."/>
            <person name="Cheung J."/>
            <person name="David K."/>
            <person name="Warren B."/>
            <person name="Marsh K."/>
            <person name="Snowden K."/>
            <person name="Lin-Wang K."/>
            <person name="Brian L."/>
            <person name="Martinez-Sanchez M."/>
            <person name="Wang M."/>
            <person name="Ileperuma N."/>
            <person name="Macnee N."/>
            <person name="Campin R."/>
            <person name="Mcatee P."/>
            <person name="Drummond R."/>
            <person name="Espley R."/>
            <person name="Ireland H."/>
            <person name="Wu R."/>
            <person name="Atkinson R."/>
            <person name="Karunairetnam S."/>
            <person name="Bulley S."/>
            <person name="Chunkath S."/>
            <person name="Hanley Z."/>
            <person name="Storey R."/>
            <person name="Thrimawithana A."/>
            <person name="Thomson S."/>
            <person name="David C."/>
            <person name="Testolin R."/>
        </authorList>
    </citation>
    <scope>NUCLEOTIDE SEQUENCE [LARGE SCALE GENOMIC DNA]</scope>
    <source>
        <strain evidence="5">cv. Red5</strain>
        <tissue evidence="4">Young leaf</tissue>
    </source>
</reference>
<dbReference type="InterPro" id="IPR050791">
    <property type="entry name" value="Aldo-Keto_reductase"/>
</dbReference>
<keyword evidence="1" id="KW-0521">NADP</keyword>
<keyword evidence="2" id="KW-0560">Oxidoreductase</keyword>
<accession>A0A2R6PK92</accession>
<name>A0A2R6PK92_ACTCC</name>
<organism evidence="4 5">
    <name type="scientific">Actinidia chinensis var. chinensis</name>
    <name type="common">Chinese soft-hair kiwi</name>
    <dbReference type="NCBI Taxonomy" id="1590841"/>
    <lineage>
        <taxon>Eukaryota</taxon>
        <taxon>Viridiplantae</taxon>
        <taxon>Streptophyta</taxon>
        <taxon>Embryophyta</taxon>
        <taxon>Tracheophyta</taxon>
        <taxon>Spermatophyta</taxon>
        <taxon>Magnoliopsida</taxon>
        <taxon>eudicotyledons</taxon>
        <taxon>Gunneridae</taxon>
        <taxon>Pentapetalae</taxon>
        <taxon>asterids</taxon>
        <taxon>Ericales</taxon>
        <taxon>Actinidiaceae</taxon>
        <taxon>Actinidia</taxon>
    </lineage>
</organism>